<feature type="compositionally biased region" description="Polar residues" evidence="1">
    <location>
        <begin position="1232"/>
        <end position="1241"/>
    </location>
</feature>
<dbReference type="PROSITE" id="PS00028">
    <property type="entry name" value="ZINC_FINGER_C2H2_1"/>
    <property type="match status" value="1"/>
</dbReference>
<keyword evidence="3" id="KW-1185">Reference proteome</keyword>
<dbReference type="STRING" id="6313.A0A158P999"/>
<dbReference type="WBParaSite" id="ACAC_0000799401-mRNA-1">
    <property type="protein sequence ID" value="ACAC_0000799401-mRNA-1"/>
    <property type="gene ID" value="ACAC_0000799401"/>
</dbReference>
<protein>
    <submittedName>
        <fullName evidence="4">C2H2-type domain-containing protein</fullName>
    </submittedName>
</protein>
<accession>A0A158P999</accession>
<feature type="domain" description="C2H2-type" evidence="2">
    <location>
        <begin position="387"/>
        <end position="408"/>
    </location>
</feature>
<feature type="region of interest" description="Disordered" evidence="1">
    <location>
        <begin position="97"/>
        <end position="124"/>
    </location>
</feature>
<evidence type="ECO:0000256" key="1">
    <source>
        <dbReference type="SAM" id="MobiDB-lite"/>
    </source>
</evidence>
<feature type="compositionally biased region" description="Polar residues" evidence="1">
    <location>
        <begin position="7"/>
        <end position="24"/>
    </location>
</feature>
<evidence type="ECO:0000313" key="4">
    <source>
        <dbReference type="WBParaSite" id="ACAC_0000799401-mRNA-1"/>
    </source>
</evidence>
<proteinExistence type="predicted"/>
<reference evidence="4" key="2">
    <citation type="submission" date="2016-04" db="UniProtKB">
        <authorList>
            <consortium name="WormBaseParasite"/>
        </authorList>
    </citation>
    <scope>IDENTIFICATION</scope>
</reference>
<evidence type="ECO:0000313" key="3">
    <source>
        <dbReference type="Proteomes" id="UP000035642"/>
    </source>
</evidence>
<organism evidence="3 4">
    <name type="scientific">Angiostrongylus cantonensis</name>
    <name type="common">Rat lungworm</name>
    <dbReference type="NCBI Taxonomy" id="6313"/>
    <lineage>
        <taxon>Eukaryota</taxon>
        <taxon>Metazoa</taxon>
        <taxon>Ecdysozoa</taxon>
        <taxon>Nematoda</taxon>
        <taxon>Chromadorea</taxon>
        <taxon>Rhabditida</taxon>
        <taxon>Rhabditina</taxon>
        <taxon>Rhabditomorpha</taxon>
        <taxon>Strongyloidea</taxon>
        <taxon>Metastrongylidae</taxon>
        <taxon>Angiostrongylus</taxon>
    </lineage>
</organism>
<dbReference type="Proteomes" id="UP000035642">
    <property type="component" value="Unassembled WGS sequence"/>
</dbReference>
<feature type="region of interest" description="Disordered" evidence="1">
    <location>
        <begin position="1215"/>
        <end position="1241"/>
    </location>
</feature>
<dbReference type="InterPro" id="IPR013087">
    <property type="entry name" value="Znf_C2H2_type"/>
</dbReference>
<name>A0A158P999_ANGCA</name>
<reference evidence="3" key="1">
    <citation type="submission" date="2012-09" db="EMBL/GenBank/DDBJ databases">
        <authorList>
            <person name="Martin A.A."/>
        </authorList>
    </citation>
    <scope>NUCLEOTIDE SEQUENCE</scope>
</reference>
<feature type="compositionally biased region" description="Acidic residues" evidence="1">
    <location>
        <begin position="1016"/>
        <end position="1026"/>
    </location>
</feature>
<feature type="region of interest" description="Disordered" evidence="1">
    <location>
        <begin position="1008"/>
        <end position="1029"/>
    </location>
</feature>
<evidence type="ECO:0000259" key="2">
    <source>
        <dbReference type="PROSITE" id="PS00028"/>
    </source>
</evidence>
<sequence>MRDKKGGSSQRITRNSQPSTSSEWDTPPGVEHNSSLKKRTVRKALDSEQDPPSTSFASYNDDLKENETSTAPKTGKSEKFILTGDVNGKRDPIYVSGSLGKSQHHVAKRTTTASNKPVHSPDISDVGYGTTVSYDDMENDLVDIQPFETSDTTSEVFVSASFVSQRNPEQHVSVSVLTLSQLPENTEYSTEYVPHLRTPCDRVPPSDQEIVLSTPCNATQIRRESSNRFDQLNPLDANRMQAFSPLEDQNCASTFDDRSEPSITAANEDHSIMDATNQMEPPILDGPIIASQCEVKSTTEMPPTLMADGIVQKEPPKPIHYVVGEIYRVHTPNGTEQEVQLAVMDDGSEALVNANGEIIDMTPEDGYATIDICDIDFNFLDDKNIVCGLCGEVVLYSSLFNGHLSRVHPEMLEADMLIGGVPYVEYLKTKLESDRKNIKNGFKFSKQSVFRRTPRRVSQIRINPTEMSMAQLEIALKKKLLEKMGRKVGVFIMFFPKFSFLFTSYRNVLSRSIKSKLQVSVSLVDKEHVKCGICNSVISINKKFEVGFVFNSCTYLFFILKQTFGIHTYTLVQIVHVVRHFNAWHPTNHQCAGQWQKRTQKPGLGKPLSKQDFAVIDLSHTQPDNLQCIWCGMFIDATTIAVHFADCHPGEVEVPKCLLCIQELVINARIIEKFGSDFDVILPDEFHIKVEKLNKLFTSESQMDHVSLCNFQNDVAIERYLDTLNGKRKKAPLTVERRVFDGDSVVVHTTAIPGEEDPVDDVDEVIARPRPTNTNSRQVFGRHNKPKRSMVQPIYRQAPPTNSDYVKVISDSHWKCKICDADLYGAVISACEYYLVALFYGAIRHFKLKHPQESDSLQFEVVRARLDRISDGCMEFVHPQMLECLICHLTYQLHKPYNVCRGIRHLKSRHPEIMPEFNGEPLRRYRKTGTALRLDDDPNIPRRRKDVRTPVDNDLLARLKAQYPNSFDKVETIYGTTGEPMYVLMSGSDEADEVVKENVKMMSNVSVLEQEKSTETDEGNGEEISSDDIKPRQEVVFELSYDYNNLDAEGKPRKHLVRVTPDVQNKLSLNSDTCVRYIMENEGGVSIPETQLEQNEVRKHDVIMANEVFFGDGTQGGENSTDETTVILGDVLFIDADGNEIIQRTTALQDGTVHQQYLGQAEDGSLFVLGDAVSAGLHPCADVVDVYEEELVNDSAESQNLILQEDYENQVGSVANHRNQGNNRNGHRGHSEISQEQEFDSSNTVIVEEAYSDDRAIVVGEYSDCVEIEEAQPKYGREVVIGDNIQYDEGEVAPNEEVFRERLVSRDERFDRGATEIGHSAVSGCQRNVSEQNTSTVVRNR</sequence>
<feature type="region of interest" description="Disordered" evidence="1">
    <location>
        <begin position="1"/>
        <end position="76"/>
    </location>
</feature>